<proteinExistence type="predicted"/>
<evidence type="ECO:0000313" key="2">
    <source>
        <dbReference type="Proteomes" id="UP000325440"/>
    </source>
</evidence>
<dbReference type="AlphaFoldDB" id="A0A5E4NNG9"/>
<protein>
    <submittedName>
        <fullName evidence="1">Uncharacterized protein</fullName>
    </submittedName>
</protein>
<dbReference type="EMBL" id="CABPRJ010002615">
    <property type="protein sequence ID" value="VVC46518.1"/>
    <property type="molecule type" value="Genomic_DNA"/>
</dbReference>
<dbReference type="Proteomes" id="UP000325440">
    <property type="component" value="Unassembled WGS sequence"/>
</dbReference>
<sequence>MFFCSWFLPENLVGNVFSCLIKNALTENFDFADYTFDSYVFPDAVFPLILWAGEPPEELGTTNGLESFHRHYNSQFYISHPSIHEVVNILLDVRSETYLKIKSNKKNLEKNEKIN</sequence>
<evidence type="ECO:0000313" key="1">
    <source>
        <dbReference type="EMBL" id="VVC46518.1"/>
    </source>
</evidence>
<organism evidence="1 2">
    <name type="scientific">Cinara cedri</name>
    <dbReference type="NCBI Taxonomy" id="506608"/>
    <lineage>
        <taxon>Eukaryota</taxon>
        <taxon>Metazoa</taxon>
        <taxon>Ecdysozoa</taxon>
        <taxon>Arthropoda</taxon>
        <taxon>Hexapoda</taxon>
        <taxon>Insecta</taxon>
        <taxon>Pterygota</taxon>
        <taxon>Neoptera</taxon>
        <taxon>Paraneoptera</taxon>
        <taxon>Hemiptera</taxon>
        <taxon>Sternorrhyncha</taxon>
        <taxon>Aphidomorpha</taxon>
        <taxon>Aphidoidea</taxon>
        <taxon>Aphididae</taxon>
        <taxon>Lachninae</taxon>
        <taxon>Cinara</taxon>
    </lineage>
</organism>
<accession>A0A5E4NNG9</accession>
<name>A0A5E4NNG9_9HEMI</name>
<keyword evidence="2" id="KW-1185">Reference proteome</keyword>
<dbReference type="OrthoDB" id="6608270at2759"/>
<gene>
    <name evidence="1" type="ORF">CINCED_3A016002</name>
</gene>
<reference evidence="1 2" key="1">
    <citation type="submission" date="2019-08" db="EMBL/GenBank/DDBJ databases">
        <authorList>
            <person name="Alioto T."/>
            <person name="Alioto T."/>
            <person name="Gomez Garrido J."/>
        </authorList>
    </citation>
    <scope>NUCLEOTIDE SEQUENCE [LARGE SCALE GENOMIC DNA]</scope>
</reference>